<keyword evidence="6 8" id="KW-0012">Acyltransferase</keyword>
<sequence>MYYILLAFCYSISVLPLWLLYIISDGLCFILYNIAGYRRKVVLENMRQAFPDKTEKEIRQLARKFYRNLTDMMVETIKLLTMSRRSLIKRFECDLTVFHELYAKGKSCQLHLGHNFNWEWANLFCMQGVDYPFLVVFMPITNKAVNRMFLHFREKFGTRLIPANDMRNSMAPWLRKQYLIGLVADQNPGNPRRSYWFPFLNRMTAFYKGPEMSARRFDIPVVFGKIAKVKRGYYKAEIKLAFEHPREEPEGRITEAFVQYLEQHIHEQPETWVWSHRRWKHVYRPENDELRGGRAEEEGENGE</sequence>
<evidence type="ECO:0000256" key="6">
    <source>
        <dbReference type="ARBA" id="ARBA00023315"/>
    </source>
</evidence>
<evidence type="ECO:0000256" key="1">
    <source>
        <dbReference type="ARBA" id="ARBA00004533"/>
    </source>
</evidence>
<evidence type="ECO:0000256" key="3">
    <source>
        <dbReference type="ARBA" id="ARBA00022519"/>
    </source>
</evidence>
<dbReference type="GO" id="GO:0016746">
    <property type="term" value="F:acyltransferase activity"/>
    <property type="evidence" value="ECO:0007669"/>
    <property type="project" value="UniProtKB-KW"/>
</dbReference>
<dbReference type="Pfam" id="PF03279">
    <property type="entry name" value="Lip_A_acyltrans"/>
    <property type="match status" value="1"/>
</dbReference>
<evidence type="ECO:0000256" key="2">
    <source>
        <dbReference type="ARBA" id="ARBA00022475"/>
    </source>
</evidence>
<evidence type="ECO:0000256" key="4">
    <source>
        <dbReference type="ARBA" id="ARBA00022679"/>
    </source>
</evidence>
<dbReference type="OrthoDB" id="9801955at2"/>
<evidence type="ECO:0000256" key="5">
    <source>
        <dbReference type="ARBA" id="ARBA00023136"/>
    </source>
</evidence>
<organism evidence="8 9">
    <name type="scientific">Chitinophaga lutea</name>
    <dbReference type="NCBI Taxonomy" id="2488634"/>
    <lineage>
        <taxon>Bacteria</taxon>
        <taxon>Pseudomonadati</taxon>
        <taxon>Bacteroidota</taxon>
        <taxon>Chitinophagia</taxon>
        <taxon>Chitinophagales</taxon>
        <taxon>Chitinophagaceae</taxon>
        <taxon>Chitinophaga</taxon>
    </lineage>
</organism>
<comment type="caution">
    <text evidence="8">The sequence shown here is derived from an EMBL/GenBank/DDBJ whole genome shotgun (WGS) entry which is preliminary data.</text>
</comment>
<keyword evidence="3" id="KW-0997">Cell inner membrane</keyword>
<keyword evidence="5 7" id="KW-0472">Membrane</keyword>
<protein>
    <submittedName>
        <fullName evidence="8">Lipid A biosynthesis acyltransferase</fullName>
    </submittedName>
</protein>
<evidence type="ECO:0000256" key="7">
    <source>
        <dbReference type="SAM" id="Phobius"/>
    </source>
</evidence>
<dbReference type="EMBL" id="RPDH01000001">
    <property type="protein sequence ID" value="RPE13809.1"/>
    <property type="molecule type" value="Genomic_DNA"/>
</dbReference>
<dbReference type="PANTHER" id="PTHR30606:SF10">
    <property type="entry name" value="PHOSPHATIDYLINOSITOL MANNOSIDE ACYLTRANSFERASE"/>
    <property type="match status" value="1"/>
</dbReference>
<proteinExistence type="predicted"/>
<accession>A0A3N4Q3L5</accession>
<dbReference type="InterPro" id="IPR004960">
    <property type="entry name" value="LipA_acyltrans"/>
</dbReference>
<dbReference type="GO" id="GO:0009247">
    <property type="term" value="P:glycolipid biosynthetic process"/>
    <property type="evidence" value="ECO:0007669"/>
    <property type="project" value="UniProtKB-ARBA"/>
</dbReference>
<keyword evidence="7" id="KW-1133">Transmembrane helix</keyword>
<dbReference type="PANTHER" id="PTHR30606">
    <property type="entry name" value="LIPID A BIOSYNTHESIS LAUROYL ACYLTRANSFERASE"/>
    <property type="match status" value="1"/>
</dbReference>
<dbReference type="AlphaFoldDB" id="A0A3N4Q3L5"/>
<name>A0A3N4Q3L5_9BACT</name>
<reference evidence="8 9" key="1">
    <citation type="submission" date="2018-11" db="EMBL/GenBank/DDBJ databases">
        <title>Chitinophaga lutea sp.nov., isolate from arsenic contaminated soil.</title>
        <authorList>
            <person name="Zong Y."/>
        </authorList>
    </citation>
    <scope>NUCLEOTIDE SEQUENCE [LARGE SCALE GENOMIC DNA]</scope>
    <source>
        <strain evidence="8 9">ZY74</strain>
    </source>
</reference>
<dbReference type="CDD" id="cd07984">
    <property type="entry name" value="LPLAT_LABLAT-like"/>
    <property type="match status" value="1"/>
</dbReference>
<keyword evidence="9" id="KW-1185">Reference proteome</keyword>
<dbReference type="Proteomes" id="UP000278351">
    <property type="component" value="Unassembled WGS sequence"/>
</dbReference>
<keyword evidence="2" id="KW-1003">Cell membrane</keyword>
<feature type="transmembrane region" description="Helical" evidence="7">
    <location>
        <begin position="15"/>
        <end position="37"/>
    </location>
</feature>
<keyword evidence="4 8" id="KW-0808">Transferase</keyword>
<dbReference type="RefSeq" id="WP_123846323.1">
    <property type="nucleotide sequence ID" value="NZ_RPDH01000001.1"/>
</dbReference>
<evidence type="ECO:0000313" key="9">
    <source>
        <dbReference type="Proteomes" id="UP000278351"/>
    </source>
</evidence>
<comment type="subcellular location">
    <subcellularLocation>
        <location evidence="1">Cell inner membrane</location>
    </subcellularLocation>
</comment>
<dbReference type="GO" id="GO:0005886">
    <property type="term" value="C:plasma membrane"/>
    <property type="evidence" value="ECO:0007669"/>
    <property type="project" value="UniProtKB-SubCell"/>
</dbReference>
<evidence type="ECO:0000313" key="8">
    <source>
        <dbReference type="EMBL" id="RPE13809.1"/>
    </source>
</evidence>
<keyword evidence="7" id="KW-0812">Transmembrane</keyword>
<gene>
    <name evidence="8" type="ORF">EGT74_09930</name>
</gene>